<gene>
    <name evidence="1" type="ORF">BN1209_1418</name>
</gene>
<dbReference type="HOGENOM" id="CLU_164851_0_1_4"/>
<dbReference type="AlphaFoldDB" id="A0A0B7IW49"/>
<organism evidence="1 2">
    <name type="scientific">Candidatus Methylopumilus turicensis</name>
    <dbReference type="NCBI Taxonomy" id="1581680"/>
    <lineage>
        <taxon>Bacteria</taxon>
        <taxon>Pseudomonadati</taxon>
        <taxon>Pseudomonadota</taxon>
        <taxon>Betaproteobacteria</taxon>
        <taxon>Nitrosomonadales</taxon>
        <taxon>Methylophilaceae</taxon>
        <taxon>Candidatus Methylopumilus</taxon>
    </lineage>
</organism>
<dbReference type="KEGG" id="mbac:BN1209_1418"/>
<dbReference type="EMBL" id="LN794158">
    <property type="protein sequence ID" value="CEN56456.1"/>
    <property type="molecule type" value="Genomic_DNA"/>
</dbReference>
<dbReference type="RefSeq" id="WP_045751547.1">
    <property type="nucleotide sequence ID" value="NZ_LN794158.1"/>
</dbReference>
<dbReference type="Proteomes" id="UP000056322">
    <property type="component" value="Chromosome 1"/>
</dbReference>
<dbReference type="OrthoDB" id="73001at2"/>
<dbReference type="STRING" id="1581680.BN1209_1418"/>
<name>A0A0B7IW49_9PROT</name>
<keyword evidence="2" id="KW-1185">Reference proteome</keyword>
<proteinExistence type="predicted"/>
<evidence type="ECO:0000313" key="2">
    <source>
        <dbReference type="Proteomes" id="UP000056322"/>
    </source>
</evidence>
<evidence type="ECO:0000313" key="1">
    <source>
        <dbReference type="EMBL" id="CEN56456.1"/>
    </source>
</evidence>
<protein>
    <submittedName>
        <fullName evidence="1">HicA protein</fullName>
    </submittedName>
</protein>
<accession>A0A0B7IW49</accession>
<reference evidence="2" key="1">
    <citation type="submission" date="2014-12" db="EMBL/GenBank/DDBJ databases">
        <authorList>
            <person name="Salcher M.M."/>
        </authorList>
    </citation>
    <scope>NUCLEOTIDE SEQUENCE [LARGE SCALE GENOMIC DNA]</scope>
    <source>
        <strain evidence="2">MMS-10A-171</strain>
    </source>
</reference>
<sequence>MSKKQKRLKELFSSPPPRDFTWENLVAVMSSAGFSNHCDHGGSHYIFEHVNGYRVSMSKTHPGGILKAYQIKDAKEALIFVNEGPED</sequence>